<evidence type="ECO:0000313" key="3">
    <source>
        <dbReference type="EMBL" id="MFC7274183.1"/>
    </source>
</evidence>
<name>A0ABW2HQ35_9ACTN</name>
<evidence type="ECO:0000256" key="1">
    <source>
        <dbReference type="SAM" id="MobiDB-lite"/>
    </source>
</evidence>
<feature type="region of interest" description="Disordered" evidence="1">
    <location>
        <begin position="59"/>
        <end position="79"/>
    </location>
</feature>
<organism evidence="3 4">
    <name type="scientific">Paractinoplanes rhizophilus</name>
    <dbReference type="NCBI Taxonomy" id="1416877"/>
    <lineage>
        <taxon>Bacteria</taxon>
        <taxon>Bacillati</taxon>
        <taxon>Actinomycetota</taxon>
        <taxon>Actinomycetes</taxon>
        <taxon>Micromonosporales</taxon>
        <taxon>Micromonosporaceae</taxon>
        <taxon>Paractinoplanes</taxon>
    </lineage>
</organism>
<keyword evidence="2" id="KW-1133">Transmembrane helix</keyword>
<feature type="compositionally biased region" description="Basic residues" evidence="1">
    <location>
        <begin position="69"/>
        <end position="79"/>
    </location>
</feature>
<proteinExistence type="predicted"/>
<feature type="transmembrane region" description="Helical" evidence="2">
    <location>
        <begin position="22"/>
        <end position="40"/>
    </location>
</feature>
<sequence length="79" mass="8827">MDQIMDNAYAVTSNVFGPESGIPWWAWLFVVAAIMFKMLVPEPTTARDRAAERDQMMLDELLGGGPGGKKGKKDKKRKK</sequence>
<accession>A0ABW2HQ35</accession>
<comment type="caution">
    <text evidence="3">The sequence shown here is derived from an EMBL/GenBank/DDBJ whole genome shotgun (WGS) entry which is preliminary data.</text>
</comment>
<reference evidence="4" key="1">
    <citation type="journal article" date="2019" name="Int. J. Syst. Evol. Microbiol.">
        <title>The Global Catalogue of Microorganisms (GCM) 10K type strain sequencing project: providing services to taxonomists for standard genome sequencing and annotation.</title>
        <authorList>
            <consortium name="The Broad Institute Genomics Platform"/>
            <consortium name="The Broad Institute Genome Sequencing Center for Infectious Disease"/>
            <person name="Wu L."/>
            <person name="Ma J."/>
        </authorList>
    </citation>
    <scope>NUCLEOTIDE SEQUENCE [LARGE SCALE GENOMIC DNA]</scope>
    <source>
        <strain evidence="4">XZYJT-10</strain>
    </source>
</reference>
<evidence type="ECO:0000313" key="4">
    <source>
        <dbReference type="Proteomes" id="UP001596548"/>
    </source>
</evidence>
<keyword evidence="2" id="KW-0812">Transmembrane</keyword>
<keyword evidence="2" id="KW-0472">Membrane</keyword>
<gene>
    <name evidence="3" type="ORF">ACFQS1_09350</name>
</gene>
<dbReference type="EMBL" id="JBHTBJ010000005">
    <property type="protein sequence ID" value="MFC7274183.1"/>
    <property type="molecule type" value="Genomic_DNA"/>
</dbReference>
<protein>
    <submittedName>
        <fullName evidence="3">Uncharacterized protein</fullName>
    </submittedName>
</protein>
<dbReference type="Proteomes" id="UP001596548">
    <property type="component" value="Unassembled WGS sequence"/>
</dbReference>
<evidence type="ECO:0000256" key="2">
    <source>
        <dbReference type="SAM" id="Phobius"/>
    </source>
</evidence>
<keyword evidence="4" id="KW-1185">Reference proteome</keyword>
<dbReference type="RefSeq" id="WP_378965846.1">
    <property type="nucleotide sequence ID" value="NZ_JBHTBJ010000005.1"/>
</dbReference>